<organism evidence="8 9">
    <name type="scientific">Aureobasidium vineae</name>
    <dbReference type="NCBI Taxonomy" id="2773715"/>
    <lineage>
        <taxon>Eukaryota</taxon>
        <taxon>Fungi</taxon>
        <taxon>Dikarya</taxon>
        <taxon>Ascomycota</taxon>
        <taxon>Pezizomycotina</taxon>
        <taxon>Dothideomycetes</taxon>
        <taxon>Dothideomycetidae</taxon>
        <taxon>Dothideales</taxon>
        <taxon>Saccotheciaceae</taxon>
        <taxon>Aureobasidium</taxon>
    </lineage>
</organism>
<keyword evidence="4" id="KW-0863">Zinc-finger</keyword>
<keyword evidence="2" id="KW-0963">Cytoplasm</keyword>
<keyword evidence="9" id="KW-1185">Reference proteome</keyword>
<evidence type="ECO:0000313" key="9">
    <source>
        <dbReference type="Proteomes" id="UP000716446"/>
    </source>
</evidence>
<evidence type="ECO:0000256" key="3">
    <source>
        <dbReference type="ARBA" id="ARBA00022723"/>
    </source>
</evidence>
<evidence type="ECO:0000256" key="1">
    <source>
        <dbReference type="ARBA" id="ARBA00004496"/>
    </source>
</evidence>
<dbReference type="GO" id="GO:0005737">
    <property type="term" value="C:cytoplasm"/>
    <property type="evidence" value="ECO:0007669"/>
    <property type="project" value="UniProtKB-SubCell"/>
</dbReference>
<protein>
    <recommendedName>
        <fullName evidence="7">RZ-type domain-containing protein</fullName>
    </recommendedName>
</protein>
<keyword evidence="3" id="KW-0479">Metal-binding</keyword>
<keyword evidence="5" id="KW-0862">Zinc</keyword>
<keyword evidence="6" id="KW-0391">Immunity</keyword>
<gene>
    <name evidence="8" type="ORF">AWRI4619_LOCUS3898</name>
</gene>
<accession>A0A9N8JCQ4</accession>
<dbReference type="AlphaFoldDB" id="A0A9N8JCQ4"/>
<name>A0A9N8JCQ4_9PEZI</name>
<evidence type="ECO:0000256" key="5">
    <source>
        <dbReference type="ARBA" id="ARBA00022833"/>
    </source>
</evidence>
<dbReference type="Pfam" id="PF20173">
    <property type="entry name" value="ZnF_RZ-type"/>
    <property type="match status" value="1"/>
</dbReference>
<dbReference type="GO" id="GO:0002376">
    <property type="term" value="P:immune system process"/>
    <property type="evidence" value="ECO:0007669"/>
    <property type="project" value="UniProtKB-KW"/>
</dbReference>
<evidence type="ECO:0000259" key="7">
    <source>
        <dbReference type="PROSITE" id="PS51981"/>
    </source>
</evidence>
<evidence type="ECO:0000313" key="8">
    <source>
        <dbReference type="EMBL" id="CAD0085630.1"/>
    </source>
</evidence>
<evidence type="ECO:0000256" key="2">
    <source>
        <dbReference type="ARBA" id="ARBA00022490"/>
    </source>
</evidence>
<reference evidence="8" key="1">
    <citation type="submission" date="2020-06" db="EMBL/GenBank/DDBJ databases">
        <authorList>
            <person name="Onetto C."/>
        </authorList>
    </citation>
    <scope>NUCLEOTIDE SEQUENCE</scope>
</reference>
<comment type="caution">
    <text evidence="8">The sequence shown here is derived from an EMBL/GenBank/DDBJ whole genome shotgun (WGS) entry which is preliminary data.</text>
</comment>
<proteinExistence type="predicted"/>
<dbReference type="GO" id="GO:0008270">
    <property type="term" value="F:zinc ion binding"/>
    <property type="evidence" value="ECO:0007669"/>
    <property type="project" value="UniProtKB-KW"/>
</dbReference>
<dbReference type="Proteomes" id="UP000716446">
    <property type="component" value="Unassembled WGS sequence"/>
</dbReference>
<evidence type="ECO:0000256" key="6">
    <source>
        <dbReference type="ARBA" id="ARBA00022859"/>
    </source>
</evidence>
<dbReference type="PROSITE" id="PS51981">
    <property type="entry name" value="ZF_RZ"/>
    <property type="match status" value="1"/>
</dbReference>
<feature type="domain" description="RZ-type" evidence="7">
    <location>
        <begin position="233"/>
        <end position="305"/>
    </location>
</feature>
<evidence type="ECO:0000256" key="4">
    <source>
        <dbReference type="ARBA" id="ARBA00022771"/>
    </source>
</evidence>
<comment type="subcellular location">
    <subcellularLocation>
        <location evidence="1">Cytoplasm</location>
    </subcellularLocation>
</comment>
<sequence>MDGHLSLVEHYDLDADGLPIALKVPDDGLDVDKTRIVCPDCRRSLRELPRYGRVVRRALLIQSTLNFITWSNNDYVKYYESFSGAQKALKETLEQARPAETNLRLDGSRDQQMHTIKTAMSKLRYEKVLKLRWKIHDFKGQVGSHEQPFKRVQTLVRHARLNKRTEGDFTFDESVILQTRSDKNATDTLRTQARERLEQARIFCAQHSQARMVASEIEEIEKMLRESTFFQPITNEEMDNVVKAMAREFRGTGHWYRCRNGHPFTVGECGGLVTESVCPQCGEPVGGRNYHAAEGVTRAVDLETGIGNMRL</sequence>
<dbReference type="InterPro" id="IPR046439">
    <property type="entry name" value="ZF_RZ_dom"/>
</dbReference>
<dbReference type="EMBL" id="CAIJEN010000004">
    <property type="protein sequence ID" value="CAD0085630.1"/>
    <property type="molecule type" value="Genomic_DNA"/>
</dbReference>